<gene>
    <name evidence="1" type="ORF">J2I48_25885</name>
</gene>
<comment type="caution">
    <text evidence="1">The sequence shown here is derived from an EMBL/GenBank/DDBJ whole genome shotgun (WGS) entry which is preliminary data.</text>
</comment>
<dbReference type="AlphaFoldDB" id="A0A939G8N0"/>
<dbReference type="RefSeq" id="WP_207338432.1">
    <property type="nucleotide sequence ID" value="NZ_JAFMYU010000032.1"/>
</dbReference>
<protein>
    <recommendedName>
        <fullName evidence="3">DUF3575 domain-containing protein</fullName>
    </recommendedName>
</protein>
<reference evidence="1 2" key="1">
    <citation type="submission" date="2021-03" db="EMBL/GenBank/DDBJ databases">
        <title>Fibrella sp. HMF5036 genome sequencing and assembly.</title>
        <authorList>
            <person name="Kang H."/>
            <person name="Kim H."/>
            <person name="Bae S."/>
            <person name="Joh K."/>
        </authorList>
    </citation>
    <scope>NUCLEOTIDE SEQUENCE [LARGE SCALE GENOMIC DNA]</scope>
    <source>
        <strain evidence="1 2">HMF5036</strain>
    </source>
</reference>
<organism evidence="1 2">
    <name type="scientific">Fibrella aquatilis</name>
    <dbReference type="NCBI Taxonomy" id="2817059"/>
    <lineage>
        <taxon>Bacteria</taxon>
        <taxon>Pseudomonadati</taxon>
        <taxon>Bacteroidota</taxon>
        <taxon>Cytophagia</taxon>
        <taxon>Cytophagales</taxon>
        <taxon>Spirosomataceae</taxon>
        <taxon>Fibrella</taxon>
    </lineage>
</organism>
<name>A0A939G8N0_9BACT</name>
<evidence type="ECO:0000313" key="2">
    <source>
        <dbReference type="Proteomes" id="UP000664795"/>
    </source>
</evidence>
<evidence type="ECO:0000313" key="1">
    <source>
        <dbReference type="EMBL" id="MBO0934467.1"/>
    </source>
</evidence>
<sequence length="145" mass="15522">MKWALLGLLCAAPEAGLTQSTPVITVRLSVLLVPITPLVSIECRTVGRFTLQSETNFQHTHGLNLKYYTQTPLAGPYAFVGSALVSSALLRRDGAGTWLPYAGGGYAHVFGSDWVFDGRLGVGPTLNADKNSVYPVIKVGVGKRF</sequence>
<proteinExistence type="predicted"/>
<dbReference type="Proteomes" id="UP000664795">
    <property type="component" value="Unassembled WGS sequence"/>
</dbReference>
<dbReference type="EMBL" id="JAFMYU010000032">
    <property type="protein sequence ID" value="MBO0934467.1"/>
    <property type="molecule type" value="Genomic_DNA"/>
</dbReference>
<accession>A0A939G8N0</accession>
<evidence type="ECO:0008006" key="3">
    <source>
        <dbReference type="Google" id="ProtNLM"/>
    </source>
</evidence>
<keyword evidence="2" id="KW-1185">Reference proteome</keyword>